<evidence type="ECO:0000313" key="1">
    <source>
        <dbReference type="EMBL" id="KAJ7709498.1"/>
    </source>
</evidence>
<protein>
    <submittedName>
        <fullName evidence="1">Uncharacterized protein</fullName>
    </submittedName>
</protein>
<accession>A0AAD7H0H2</accession>
<dbReference type="AlphaFoldDB" id="A0AAD7H0H2"/>
<organism evidence="1 2">
    <name type="scientific">Mycena rosella</name>
    <name type="common">Pink bonnet</name>
    <name type="synonym">Agaricus rosellus</name>
    <dbReference type="NCBI Taxonomy" id="1033263"/>
    <lineage>
        <taxon>Eukaryota</taxon>
        <taxon>Fungi</taxon>
        <taxon>Dikarya</taxon>
        <taxon>Basidiomycota</taxon>
        <taxon>Agaricomycotina</taxon>
        <taxon>Agaricomycetes</taxon>
        <taxon>Agaricomycetidae</taxon>
        <taxon>Agaricales</taxon>
        <taxon>Marasmiineae</taxon>
        <taxon>Mycenaceae</taxon>
        <taxon>Mycena</taxon>
    </lineage>
</organism>
<reference evidence="1" key="1">
    <citation type="submission" date="2023-03" db="EMBL/GenBank/DDBJ databases">
        <title>Massive genome expansion in bonnet fungi (Mycena s.s.) driven by repeated elements and novel gene families across ecological guilds.</title>
        <authorList>
            <consortium name="Lawrence Berkeley National Laboratory"/>
            <person name="Harder C.B."/>
            <person name="Miyauchi S."/>
            <person name="Viragh M."/>
            <person name="Kuo A."/>
            <person name="Thoen E."/>
            <person name="Andreopoulos B."/>
            <person name="Lu D."/>
            <person name="Skrede I."/>
            <person name="Drula E."/>
            <person name="Henrissat B."/>
            <person name="Morin E."/>
            <person name="Kohler A."/>
            <person name="Barry K."/>
            <person name="LaButti K."/>
            <person name="Morin E."/>
            <person name="Salamov A."/>
            <person name="Lipzen A."/>
            <person name="Mereny Z."/>
            <person name="Hegedus B."/>
            <person name="Baldrian P."/>
            <person name="Stursova M."/>
            <person name="Weitz H."/>
            <person name="Taylor A."/>
            <person name="Grigoriev I.V."/>
            <person name="Nagy L.G."/>
            <person name="Martin F."/>
            <person name="Kauserud H."/>
        </authorList>
    </citation>
    <scope>NUCLEOTIDE SEQUENCE</scope>
    <source>
        <strain evidence="1">CBHHK067</strain>
    </source>
</reference>
<comment type="caution">
    <text evidence="1">The sequence shown here is derived from an EMBL/GenBank/DDBJ whole genome shotgun (WGS) entry which is preliminary data.</text>
</comment>
<gene>
    <name evidence="1" type="ORF">B0H17DRAFT_1190703</name>
</gene>
<keyword evidence="2" id="KW-1185">Reference proteome</keyword>
<dbReference type="Proteomes" id="UP001221757">
    <property type="component" value="Unassembled WGS sequence"/>
</dbReference>
<name>A0AAD7H0H2_MYCRO</name>
<evidence type="ECO:0000313" key="2">
    <source>
        <dbReference type="Proteomes" id="UP001221757"/>
    </source>
</evidence>
<sequence>MLDYDEPERVVHQRLDIGFMMCGRKVDATPNMVIIEDEDYILLVQQDKRQLSLDDAEPQLIAEAVAAYYANNRRRVAVGLAPLTSKVFAGIVMFGTGPIFYKIPISSELVTAIDRAQYPPNATVVSKLVPPVPDLYQYLEEGMVPLENRRVVFQCLAAFRQFVA</sequence>
<dbReference type="EMBL" id="JARKIE010000002">
    <property type="protein sequence ID" value="KAJ7709498.1"/>
    <property type="molecule type" value="Genomic_DNA"/>
</dbReference>
<proteinExistence type="predicted"/>